<proteinExistence type="predicted"/>
<accession>A0ABW9J4H2</accession>
<dbReference type="RefSeq" id="WP_138721335.1">
    <property type="nucleotide sequence ID" value="NZ_SSHJ02000001.1"/>
</dbReference>
<keyword evidence="3" id="KW-1185">Reference proteome</keyword>
<organism evidence="2 3">
    <name type="scientific">Pedobacter ureilyticus</name>
    <dbReference type="NCBI Taxonomy" id="1393051"/>
    <lineage>
        <taxon>Bacteria</taxon>
        <taxon>Pseudomonadati</taxon>
        <taxon>Bacteroidota</taxon>
        <taxon>Sphingobacteriia</taxon>
        <taxon>Sphingobacteriales</taxon>
        <taxon>Sphingobacteriaceae</taxon>
        <taxon>Pedobacter</taxon>
    </lineage>
</organism>
<name>A0ABW9J4H2_9SPHI</name>
<sequence>MKHLPLSLVFLFTKLCFAQSEIPQNIKTSFTGTWFYEDNFHTNTIIIMFEKGKDYATFKDIGTGEAPTETLRAKVKGHLLVVPAQREKNDEIEMEIVKGKLHLRTRPAIWGRDGTILNNKSDHWAKRIFKRVKN</sequence>
<protein>
    <recommendedName>
        <fullName evidence="4">DUF4488 domain-containing protein</fullName>
    </recommendedName>
</protein>
<evidence type="ECO:0000313" key="2">
    <source>
        <dbReference type="EMBL" id="MFN0254157.1"/>
    </source>
</evidence>
<evidence type="ECO:0000256" key="1">
    <source>
        <dbReference type="SAM" id="SignalP"/>
    </source>
</evidence>
<dbReference type="EMBL" id="SSHJ02000001">
    <property type="protein sequence ID" value="MFN0254157.1"/>
    <property type="molecule type" value="Genomic_DNA"/>
</dbReference>
<dbReference type="Proteomes" id="UP001517247">
    <property type="component" value="Unassembled WGS sequence"/>
</dbReference>
<evidence type="ECO:0008006" key="4">
    <source>
        <dbReference type="Google" id="ProtNLM"/>
    </source>
</evidence>
<evidence type="ECO:0000313" key="3">
    <source>
        <dbReference type="Proteomes" id="UP001517247"/>
    </source>
</evidence>
<keyword evidence="1" id="KW-0732">Signal</keyword>
<feature type="chain" id="PRO_5045656729" description="DUF4488 domain-containing protein" evidence="1">
    <location>
        <begin position="19"/>
        <end position="134"/>
    </location>
</feature>
<feature type="signal peptide" evidence="1">
    <location>
        <begin position="1"/>
        <end position="18"/>
    </location>
</feature>
<gene>
    <name evidence="2" type="ORF">E6A44_001130</name>
</gene>
<comment type="caution">
    <text evidence="2">The sequence shown here is derived from an EMBL/GenBank/DDBJ whole genome shotgun (WGS) entry which is preliminary data.</text>
</comment>
<reference evidence="2 3" key="1">
    <citation type="submission" date="2024-12" db="EMBL/GenBank/DDBJ databases">
        <authorList>
            <person name="Hu S."/>
        </authorList>
    </citation>
    <scope>NUCLEOTIDE SEQUENCE [LARGE SCALE GENOMIC DNA]</scope>
    <source>
        <strain evidence="2 3">THG-T11</strain>
    </source>
</reference>